<feature type="compositionally biased region" description="Acidic residues" evidence="1">
    <location>
        <begin position="741"/>
        <end position="754"/>
    </location>
</feature>
<dbReference type="GO" id="GO:0004674">
    <property type="term" value="F:protein serine/threonine kinase activity"/>
    <property type="evidence" value="ECO:0007669"/>
    <property type="project" value="UniProtKB-EC"/>
</dbReference>
<evidence type="ECO:0000259" key="2">
    <source>
        <dbReference type="Pfam" id="PF10407"/>
    </source>
</evidence>
<feature type="region of interest" description="Disordered" evidence="1">
    <location>
        <begin position="173"/>
        <end position="601"/>
    </location>
</feature>
<evidence type="ECO:0000313" key="4">
    <source>
        <dbReference type="Proteomes" id="UP001583193"/>
    </source>
</evidence>
<feature type="compositionally biased region" description="Polar residues" evidence="1">
    <location>
        <begin position="842"/>
        <end position="854"/>
    </location>
</feature>
<feature type="compositionally biased region" description="Basic and acidic residues" evidence="1">
    <location>
        <begin position="395"/>
        <end position="408"/>
    </location>
</feature>
<evidence type="ECO:0000313" key="3">
    <source>
        <dbReference type="EMBL" id="KAL1874195.1"/>
    </source>
</evidence>
<feature type="compositionally biased region" description="Basic and acidic residues" evidence="1">
    <location>
        <begin position="667"/>
        <end position="682"/>
    </location>
</feature>
<sequence>MVFLRLTVKILPREQIQSTSSSLFRSFLPERKDDSDKNGNGGANGKVASFLLVLERPEEVTLGGLAGMIQAKWRKLRPDAEPLEIKKLVDDAHDSEDLDADMTVADVFVDNGKARTDGLDQRGTVRVIQRPAPYAPPRFSSVVQDWDAAAQYYERTKQVEAKNKPKVPKFETIEEESTAMSSRFSHDLYDSNGSRRQSDVPVRSVERDEPALSPPRWGRAPSELAPPSREPERDEEVAATPQSRRMESKELGESPTPIRQLAPEMVPDRFTRPGPPDVGTRRQRSDPRSQPVHLTETKSLVGKQEPASNPVAAAHERAQDDVDITDVEPEPEPPGEIRQASYPAVVIESPTLRSSVEKKARAAATRKRKKSGEELPPQKEPRLELTSSPSAARSKSKEPTTDEEHVEPPETFSPVRRREKAPSFSGPQRRSSLSDHPAKSGLGLGITKSPPRKQSVSNADERHLDHVSTTPLFPSSVSRRLSFGTPSKVQTPGLEHIKRSALRKDSPLERSQERRSVSFAEEADIVTTPAAPAPRSAPKSTSQPRSKATKPTTGSTPPSFSRNIIYPPNVPQERLQKYLEEAEKSTEKTKKTEKEQATKADYERKIKAAEERGDQEYIDLLRDAFSIWVDILKLKQSNQNGQHRRNLQKRLQRRELKIRNKELLLEKERSMDLSEAKSRSEAKAGSADRPSSRAPPKSRSVTKSKSPMTKDTNAVDRKRASDASERTSTVAKRQITKADIPPDDTSESENDEDETNNKSVASKDTDSSAEASSESALAEPTVIPEENMPTAKDNEDPDEDEEDGEEDEGDEDDTPEMSKAELLERVRSPARSRSVSVPALTGSPSKLQSHTANKNAGDANESHTVEATEKSEEQIEKPEEPTKEAIGKELSGSESVSSSESESQSESEDESDKELFPPSKNSAPPPSTAPAALNGVGVLPNGHSPALRPSARSSLGSFTSSQPDSAGKLARPNLKGMLAEQKSLQAERAKKSKMHVFSNQNHRPARKDVFSPSGSSESESESDSGDEW</sequence>
<feature type="compositionally biased region" description="Polar residues" evidence="1">
    <location>
        <begin position="543"/>
        <end position="562"/>
    </location>
</feature>
<proteinExistence type="predicted"/>
<feature type="compositionally biased region" description="Basic and acidic residues" evidence="1">
    <location>
        <begin position="495"/>
        <end position="516"/>
    </location>
</feature>
<feature type="compositionally biased region" description="Acidic residues" evidence="1">
    <location>
        <begin position="903"/>
        <end position="912"/>
    </location>
</feature>
<feature type="compositionally biased region" description="Low complexity" evidence="1">
    <location>
        <begin position="889"/>
        <end position="902"/>
    </location>
</feature>
<feature type="compositionally biased region" description="Basic and acidic residues" evidence="1">
    <location>
        <begin position="713"/>
        <end position="725"/>
    </location>
</feature>
<keyword evidence="3" id="KW-0808">Transferase</keyword>
<accession>A0ABR3XE23</accession>
<dbReference type="EMBL" id="JAVDPF010000020">
    <property type="protein sequence ID" value="KAL1874195.1"/>
    <property type="molecule type" value="Genomic_DNA"/>
</dbReference>
<dbReference type="EC" id="2.7.11.1" evidence="3"/>
<keyword evidence="3" id="KW-0418">Kinase</keyword>
<dbReference type="Pfam" id="PF10407">
    <property type="entry name" value="Cytokin_check_N"/>
    <property type="match status" value="1"/>
</dbReference>
<keyword evidence="4" id="KW-1185">Reference proteome</keyword>
<feature type="domain" description="Nucleolar protein Dnt1-like N-terminal" evidence="2">
    <location>
        <begin position="58"/>
        <end position="112"/>
    </location>
</feature>
<evidence type="ECO:0000256" key="1">
    <source>
        <dbReference type="SAM" id="MobiDB-lite"/>
    </source>
</evidence>
<name>A0ABR3XE23_9EURO</name>
<feature type="compositionally biased region" description="Low complexity" evidence="1">
    <location>
        <begin position="768"/>
        <end position="779"/>
    </location>
</feature>
<feature type="compositionally biased region" description="Low complexity" evidence="1">
    <location>
        <begin position="527"/>
        <end position="542"/>
    </location>
</feature>
<feature type="compositionally biased region" description="Acidic residues" evidence="1">
    <location>
        <begin position="795"/>
        <end position="815"/>
    </location>
</feature>
<feature type="compositionally biased region" description="Basic and acidic residues" evidence="1">
    <location>
        <begin position="816"/>
        <end position="827"/>
    </location>
</feature>
<feature type="compositionally biased region" description="Basic and acidic residues" evidence="1">
    <location>
        <begin position="860"/>
        <end position="887"/>
    </location>
</feature>
<organism evidence="3 4">
    <name type="scientific">Paecilomyces lecythidis</name>
    <dbReference type="NCBI Taxonomy" id="3004212"/>
    <lineage>
        <taxon>Eukaryota</taxon>
        <taxon>Fungi</taxon>
        <taxon>Dikarya</taxon>
        <taxon>Ascomycota</taxon>
        <taxon>Pezizomycotina</taxon>
        <taxon>Eurotiomycetes</taxon>
        <taxon>Eurotiomycetidae</taxon>
        <taxon>Eurotiales</taxon>
        <taxon>Thermoascaceae</taxon>
        <taxon>Paecilomyces</taxon>
    </lineage>
</organism>
<feature type="compositionally biased region" description="Low complexity" evidence="1">
    <location>
        <begin position="684"/>
        <end position="699"/>
    </location>
</feature>
<feature type="compositionally biased region" description="Polar residues" evidence="1">
    <location>
        <begin position="951"/>
        <end position="964"/>
    </location>
</feature>
<feature type="compositionally biased region" description="Polar residues" evidence="1">
    <location>
        <begin position="467"/>
        <end position="490"/>
    </location>
</feature>
<feature type="compositionally biased region" description="Basic and acidic residues" evidence="1">
    <location>
        <begin position="371"/>
        <end position="383"/>
    </location>
</feature>
<dbReference type="InterPro" id="IPR018844">
    <property type="entry name" value="Dnt1-like_N"/>
</dbReference>
<dbReference type="Proteomes" id="UP001583193">
    <property type="component" value="Unassembled WGS sequence"/>
</dbReference>
<feature type="compositionally biased region" description="Polar residues" evidence="1">
    <location>
        <begin position="701"/>
        <end position="712"/>
    </location>
</feature>
<feature type="compositionally biased region" description="Acidic residues" evidence="1">
    <location>
        <begin position="1018"/>
        <end position="1028"/>
    </location>
</feature>
<protein>
    <submittedName>
        <fullName evidence="3">Bifunctional endoribonuclease/protein kinase ire1</fullName>
        <ecNumber evidence="3">2.7.11.1</ecNumber>
    </submittedName>
</protein>
<feature type="compositionally biased region" description="Low complexity" evidence="1">
    <location>
        <begin position="829"/>
        <end position="839"/>
    </location>
</feature>
<reference evidence="3 4" key="1">
    <citation type="journal article" date="2024" name="IMA Fungus">
        <title>IMA Genome - F19 : A genome assembly and annotation guide to empower mycologists, including annotated draft genome sequences of Ceratocystis pirilliformis, Diaporthe australafricana, Fusarium ophioides, Paecilomyces lecythidis, and Sporothrix stenoceras.</title>
        <authorList>
            <person name="Aylward J."/>
            <person name="Wilson A.M."/>
            <person name="Visagie C.M."/>
            <person name="Spraker J."/>
            <person name="Barnes I."/>
            <person name="Buitendag C."/>
            <person name="Ceriani C."/>
            <person name="Del Mar Angel L."/>
            <person name="du Plessis D."/>
            <person name="Fuchs T."/>
            <person name="Gasser K."/>
            <person name="Kramer D."/>
            <person name="Li W."/>
            <person name="Munsamy K."/>
            <person name="Piso A."/>
            <person name="Price J.L."/>
            <person name="Sonnekus B."/>
            <person name="Thomas C."/>
            <person name="van der Nest A."/>
            <person name="van Dijk A."/>
            <person name="van Heerden A."/>
            <person name="van Vuuren N."/>
            <person name="Yilmaz N."/>
            <person name="Duong T.A."/>
            <person name="van der Merwe N.A."/>
            <person name="Wingfield M.J."/>
            <person name="Wingfield B.D."/>
        </authorList>
    </citation>
    <scope>NUCLEOTIDE SEQUENCE [LARGE SCALE GENOMIC DNA]</scope>
    <source>
        <strain evidence="3 4">CMW 18167</strain>
    </source>
</reference>
<gene>
    <name evidence="3" type="primary">IRE1_2</name>
    <name evidence="3" type="ORF">Plec18167_006132</name>
</gene>
<feature type="compositionally biased region" description="Basic and acidic residues" evidence="1">
    <location>
        <begin position="574"/>
        <end position="601"/>
    </location>
</feature>
<feature type="compositionally biased region" description="Acidic residues" evidence="1">
    <location>
        <begin position="321"/>
        <end position="333"/>
    </location>
</feature>
<feature type="region of interest" description="Disordered" evidence="1">
    <location>
        <begin position="667"/>
        <end position="1028"/>
    </location>
</feature>
<comment type="caution">
    <text evidence="3">The sequence shown here is derived from an EMBL/GenBank/DDBJ whole genome shotgun (WGS) entry which is preliminary data.</text>
</comment>